<evidence type="ECO:0000313" key="11">
    <source>
        <dbReference type="Proteomes" id="UP000195137"/>
    </source>
</evidence>
<dbReference type="GO" id="GO:0005886">
    <property type="term" value="C:plasma membrane"/>
    <property type="evidence" value="ECO:0007669"/>
    <property type="project" value="UniProtKB-SubCell"/>
</dbReference>
<dbReference type="InterPro" id="IPR025857">
    <property type="entry name" value="MacB_PCD"/>
</dbReference>
<dbReference type="PANTHER" id="PTHR30572">
    <property type="entry name" value="MEMBRANE COMPONENT OF TRANSPORTER-RELATED"/>
    <property type="match status" value="1"/>
</dbReference>
<reference evidence="10 11" key="1">
    <citation type="submission" date="2016-12" db="EMBL/GenBank/DDBJ databases">
        <title>Discovery of methanogenic haloarchaea.</title>
        <authorList>
            <person name="Sorokin D.Y."/>
            <person name="Makarova K.S."/>
            <person name="Abbas B."/>
            <person name="Ferrer M."/>
            <person name="Golyshin P.N."/>
        </authorList>
    </citation>
    <scope>NUCLEOTIDE SEQUENCE [LARGE SCALE GENOMIC DNA]</scope>
    <source>
        <strain evidence="10">AMET1</strain>
    </source>
</reference>
<evidence type="ECO:0000256" key="6">
    <source>
        <dbReference type="ARBA" id="ARBA00038076"/>
    </source>
</evidence>
<dbReference type="Pfam" id="PF12704">
    <property type="entry name" value="MacB_PCD"/>
    <property type="match status" value="1"/>
</dbReference>
<evidence type="ECO:0000256" key="4">
    <source>
        <dbReference type="ARBA" id="ARBA00022989"/>
    </source>
</evidence>
<feature type="transmembrane region" description="Helical" evidence="7">
    <location>
        <begin position="281"/>
        <end position="309"/>
    </location>
</feature>
<keyword evidence="4 7" id="KW-1133">Transmembrane helix</keyword>
<dbReference type="PANTHER" id="PTHR30572:SF4">
    <property type="entry name" value="ABC TRANSPORTER PERMEASE YTRF"/>
    <property type="match status" value="1"/>
</dbReference>
<feature type="transmembrane region" description="Helical" evidence="7">
    <location>
        <begin position="21"/>
        <end position="45"/>
    </location>
</feature>
<sequence length="407" mass="44154">MRPIESLKISIRTIGSHKLRSTLTSLGVIIGIAAVITFMVLGGGFSQSVTGEFDELYSDAPTLLVQTEIPIPGGFGIMYGTSPIYTEHDINQIKEIPGVDFAAPWGIIPTHQTTHGDKKMTGTIQVQATTPEMFTYEKFIDGQPFEQKTNQAVINNQLFNYFGEIKVGDTISYTTEKGTTTLNITGIIEEDFMGVPPAIYVPIDPHYTITVDTPRGTNDLAYPFIWIGATSLEELPTVKDTVTQYLTTQSDANQLKGQDEKIVVQTLDDLITQIVEIIDQITIFVVGIAAIALVVGAIGIANIMIVSVVERTREIGIMKAVGAKNRDIIQLFLIESTILGIIGATVGVILGLAVGWLGTNLMNWPMVYPLDWITIAVVTGIAVGIASGLYPAWRAAKVDPIIALRTE</sequence>
<dbReference type="GO" id="GO:0022857">
    <property type="term" value="F:transmembrane transporter activity"/>
    <property type="evidence" value="ECO:0007669"/>
    <property type="project" value="TreeGrafter"/>
</dbReference>
<dbReference type="Pfam" id="PF02687">
    <property type="entry name" value="FtsX"/>
    <property type="match status" value="1"/>
</dbReference>
<evidence type="ECO:0000256" key="1">
    <source>
        <dbReference type="ARBA" id="ARBA00004651"/>
    </source>
</evidence>
<name>A0A1Y3GC10_9EURY</name>
<evidence type="ECO:0000259" key="9">
    <source>
        <dbReference type="Pfam" id="PF12704"/>
    </source>
</evidence>
<evidence type="ECO:0000256" key="7">
    <source>
        <dbReference type="SAM" id="Phobius"/>
    </source>
</evidence>
<feature type="transmembrane region" description="Helical" evidence="7">
    <location>
        <begin position="372"/>
        <end position="393"/>
    </location>
</feature>
<evidence type="ECO:0000256" key="5">
    <source>
        <dbReference type="ARBA" id="ARBA00023136"/>
    </source>
</evidence>
<dbReference type="OrthoDB" id="11469at2157"/>
<keyword evidence="11" id="KW-1185">Reference proteome</keyword>
<keyword evidence="3 7" id="KW-0812">Transmembrane</keyword>
<keyword evidence="2" id="KW-1003">Cell membrane</keyword>
<gene>
    <name evidence="10" type="ORF">AMET1_0438</name>
</gene>
<comment type="caution">
    <text evidence="10">The sequence shown here is derived from an EMBL/GenBank/DDBJ whole genome shotgun (WGS) entry which is preliminary data.</text>
</comment>
<evidence type="ECO:0000313" key="10">
    <source>
        <dbReference type="EMBL" id="OUJ18787.1"/>
    </source>
</evidence>
<dbReference type="AlphaFoldDB" id="A0A1Y3GC10"/>
<dbReference type="EMBL" id="MRZU01000003">
    <property type="protein sequence ID" value="OUJ18787.1"/>
    <property type="molecule type" value="Genomic_DNA"/>
</dbReference>
<dbReference type="InterPro" id="IPR050250">
    <property type="entry name" value="Macrolide_Exporter_MacB"/>
</dbReference>
<comment type="similarity">
    <text evidence="6">Belongs to the ABC-4 integral membrane protein family.</text>
</comment>
<evidence type="ECO:0000256" key="3">
    <source>
        <dbReference type="ARBA" id="ARBA00022692"/>
    </source>
</evidence>
<dbReference type="Proteomes" id="UP000195137">
    <property type="component" value="Unassembled WGS sequence"/>
</dbReference>
<feature type="domain" description="MacB-like periplasmic core" evidence="9">
    <location>
        <begin position="21"/>
        <end position="244"/>
    </location>
</feature>
<protein>
    <submittedName>
        <fullName evidence="10">ABC-type antimicrobial peptide transport system permease component</fullName>
    </submittedName>
</protein>
<dbReference type="InterPro" id="IPR003838">
    <property type="entry name" value="ABC3_permease_C"/>
</dbReference>
<feature type="domain" description="ABC3 transporter permease C-terminal" evidence="8">
    <location>
        <begin position="288"/>
        <end position="400"/>
    </location>
</feature>
<feature type="transmembrane region" description="Helical" evidence="7">
    <location>
        <begin position="329"/>
        <end position="352"/>
    </location>
</feature>
<keyword evidence="5 7" id="KW-0472">Membrane</keyword>
<dbReference type="RefSeq" id="WP_086636847.1">
    <property type="nucleotide sequence ID" value="NZ_MRZU01000003.1"/>
</dbReference>
<evidence type="ECO:0000259" key="8">
    <source>
        <dbReference type="Pfam" id="PF02687"/>
    </source>
</evidence>
<evidence type="ECO:0000256" key="2">
    <source>
        <dbReference type="ARBA" id="ARBA00022475"/>
    </source>
</evidence>
<comment type="subcellular location">
    <subcellularLocation>
        <location evidence="1">Cell membrane</location>
        <topology evidence="1">Multi-pass membrane protein</topology>
    </subcellularLocation>
</comment>
<accession>A0A1Y3GC10</accession>
<proteinExistence type="inferred from homology"/>
<organism evidence="10 11">
    <name type="scientific">Methanonatronarchaeum thermophilum</name>
    <dbReference type="NCBI Taxonomy" id="1927129"/>
    <lineage>
        <taxon>Archaea</taxon>
        <taxon>Methanobacteriati</taxon>
        <taxon>Methanobacteriota</taxon>
        <taxon>Methanonatronarchaeia</taxon>
        <taxon>Methanonatronarchaeales</taxon>
        <taxon>Methanonatronarchaeaceae</taxon>
        <taxon>Methanonatronarchaeum</taxon>
    </lineage>
</organism>